<comment type="caution">
    <text evidence="1">The sequence shown here is derived from an EMBL/GenBank/DDBJ whole genome shotgun (WGS) entry which is preliminary data.</text>
</comment>
<dbReference type="Proteomes" id="UP001219934">
    <property type="component" value="Unassembled WGS sequence"/>
</dbReference>
<protein>
    <submittedName>
        <fullName evidence="1">Uncharacterized protein</fullName>
    </submittedName>
</protein>
<dbReference type="EMBL" id="JAPTMU010000009">
    <property type="protein sequence ID" value="KAJ4937473.1"/>
    <property type="molecule type" value="Genomic_DNA"/>
</dbReference>
<proteinExistence type="predicted"/>
<accession>A0AAD6B660</accession>
<organism evidence="1 2">
    <name type="scientific">Pogonophryne albipinna</name>
    <dbReference type="NCBI Taxonomy" id="1090488"/>
    <lineage>
        <taxon>Eukaryota</taxon>
        <taxon>Metazoa</taxon>
        <taxon>Chordata</taxon>
        <taxon>Craniata</taxon>
        <taxon>Vertebrata</taxon>
        <taxon>Euteleostomi</taxon>
        <taxon>Actinopterygii</taxon>
        <taxon>Neopterygii</taxon>
        <taxon>Teleostei</taxon>
        <taxon>Neoteleostei</taxon>
        <taxon>Acanthomorphata</taxon>
        <taxon>Eupercaria</taxon>
        <taxon>Perciformes</taxon>
        <taxon>Notothenioidei</taxon>
        <taxon>Pogonophryne</taxon>
    </lineage>
</organism>
<evidence type="ECO:0000313" key="1">
    <source>
        <dbReference type="EMBL" id="KAJ4937473.1"/>
    </source>
</evidence>
<dbReference type="AlphaFoldDB" id="A0AAD6B660"/>
<sequence>LLHWAASCLSDYPASSRCQICHLQMSGGACGAEEWREERGCEKHTDPLLACSGLHTGPLFCAEHPLNTRTSVALEPCHCRVNKWPHSQLTQSEETSFSVLVSAIICVLLFVEPPLTVGKGSELQRSATATLRVPAFVHACQ</sequence>
<feature type="non-terminal residue" evidence="1">
    <location>
        <position position="141"/>
    </location>
</feature>
<gene>
    <name evidence="1" type="ORF">JOQ06_002108</name>
</gene>
<name>A0AAD6B660_9TELE</name>
<evidence type="ECO:0000313" key="2">
    <source>
        <dbReference type="Proteomes" id="UP001219934"/>
    </source>
</evidence>
<feature type="non-terminal residue" evidence="1">
    <location>
        <position position="1"/>
    </location>
</feature>
<keyword evidence="2" id="KW-1185">Reference proteome</keyword>
<reference evidence="1" key="1">
    <citation type="submission" date="2022-11" db="EMBL/GenBank/DDBJ databases">
        <title>Chromosome-level genome of Pogonophryne albipinna.</title>
        <authorList>
            <person name="Jo E."/>
        </authorList>
    </citation>
    <scope>NUCLEOTIDE SEQUENCE</scope>
    <source>
        <strain evidence="1">SGF0006</strain>
        <tissue evidence="1">Muscle</tissue>
    </source>
</reference>